<protein>
    <submittedName>
        <fullName evidence="3">Dna mismatch repair protein msh2</fullName>
    </submittedName>
</protein>
<sequence>MPDDEVTTITAPKLVLDDKTTVGFVRWYQSLPQNPTVIRFFDRKEFYSVHGDAALFVARTFCKTTAVVKYLGNPSDSLASVCLNRNLFENVLRDLLIERAEFSVELFEGSGTSWRKTRTASPGKLGAFEEELFRNNEMADVPVVVSVWLQYAEGHRQVGSALPSSMHRGGLSARASLPTTSSSAGSRCWRCSSAPRSASSQRTGTPPLRPWTGSGFGRCCSAAAPCAPSAAGMP</sequence>
<feature type="non-terminal residue" evidence="3">
    <location>
        <position position="234"/>
    </location>
</feature>
<dbReference type="GO" id="GO:0005524">
    <property type="term" value="F:ATP binding"/>
    <property type="evidence" value="ECO:0007669"/>
    <property type="project" value="InterPro"/>
</dbReference>
<accession>A0A061QH22</accession>
<feature type="domain" description="DNA mismatch repair protein MutS-like N-terminal" evidence="2">
    <location>
        <begin position="23"/>
        <end position="125"/>
    </location>
</feature>
<evidence type="ECO:0000313" key="3">
    <source>
        <dbReference type="EMBL" id="JAC59737.1"/>
    </source>
</evidence>
<evidence type="ECO:0000256" key="1">
    <source>
        <dbReference type="SAM" id="MobiDB-lite"/>
    </source>
</evidence>
<dbReference type="Gene3D" id="3.30.420.110">
    <property type="entry name" value="MutS, connector domain"/>
    <property type="match status" value="1"/>
</dbReference>
<dbReference type="GO" id="GO:0006298">
    <property type="term" value="P:mismatch repair"/>
    <property type="evidence" value="ECO:0007669"/>
    <property type="project" value="InterPro"/>
</dbReference>
<evidence type="ECO:0000259" key="2">
    <source>
        <dbReference type="Pfam" id="PF01624"/>
    </source>
</evidence>
<dbReference type="InterPro" id="IPR036678">
    <property type="entry name" value="MutS_con_dom_sf"/>
</dbReference>
<reference evidence="3" key="1">
    <citation type="submission" date="2014-05" db="EMBL/GenBank/DDBJ databases">
        <title>The transcriptome of the halophilic microalga Tetraselmis sp. GSL018 isolated from the Great Salt Lake, Utah.</title>
        <authorList>
            <person name="Jinkerson R.E."/>
            <person name="D'Adamo S."/>
            <person name="Posewitz M.C."/>
        </authorList>
    </citation>
    <scope>NUCLEOTIDE SEQUENCE</scope>
    <source>
        <strain evidence="3">GSL018</strain>
    </source>
</reference>
<dbReference type="Pfam" id="PF01624">
    <property type="entry name" value="MutS_I"/>
    <property type="match status" value="1"/>
</dbReference>
<gene>
    <name evidence="3" type="ORF">TSPGSL018_30737</name>
</gene>
<organism evidence="3">
    <name type="scientific">Tetraselmis sp. GSL018</name>
    <dbReference type="NCBI Taxonomy" id="582737"/>
    <lineage>
        <taxon>Eukaryota</taxon>
        <taxon>Viridiplantae</taxon>
        <taxon>Chlorophyta</taxon>
        <taxon>core chlorophytes</taxon>
        <taxon>Chlorodendrophyceae</taxon>
        <taxon>Chlorodendrales</taxon>
        <taxon>Chlorodendraceae</taxon>
        <taxon>Tetraselmis</taxon>
    </lineage>
</organism>
<dbReference type="GO" id="GO:0030983">
    <property type="term" value="F:mismatched DNA binding"/>
    <property type="evidence" value="ECO:0007669"/>
    <property type="project" value="InterPro"/>
</dbReference>
<feature type="region of interest" description="Disordered" evidence="1">
    <location>
        <begin position="162"/>
        <end position="188"/>
    </location>
</feature>
<dbReference type="EMBL" id="GBEZ01027595">
    <property type="protein sequence ID" value="JAC59737.1"/>
    <property type="molecule type" value="Transcribed_RNA"/>
</dbReference>
<name>A0A061QH22_9CHLO</name>
<dbReference type="AlphaFoldDB" id="A0A061QH22"/>
<dbReference type="Gene3D" id="3.40.1170.10">
    <property type="entry name" value="DNA repair protein MutS, domain I"/>
    <property type="match status" value="1"/>
</dbReference>
<dbReference type="InterPro" id="IPR016151">
    <property type="entry name" value="DNA_mismatch_repair_MutS_N"/>
</dbReference>
<proteinExistence type="predicted"/>
<dbReference type="InterPro" id="IPR007695">
    <property type="entry name" value="DNA_mismatch_repair_MutS-lik_N"/>
</dbReference>